<feature type="transmembrane region" description="Helical" evidence="1">
    <location>
        <begin position="90"/>
        <end position="109"/>
    </location>
</feature>
<protein>
    <submittedName>
        <fullName evidence="2">Uncharacterized protein</fullName>
    </submittedName>
</protein>
<keyword evidence="1" id="KW-0472">Membrane</keyword>
<feature type="transmembrane region" description="Helical" evidence="1">
    <location>
        <begin position="121"/>
        <end position="140"/>
    </location>
</feature>
<name>A0A563UGS7_9SPHI</name>
<keyword evidence="3" id="KW-1185">Reference proteome</keyword>
<feature type="transmembrane region" description="Helical" evidence="1">
    <location>
        <begin position="58"/>
        <end position="78"/>
    </location>
</feature>
<evidence type="ECO:0000256" key="1">
    <source>
        <dbReference type="SAM" id="Phobius"/>
    </source>
</evidence>
<keyword evidence="1" id="KW-0812">Transmembrane</keyword>
<proteinExistence type="predicted"/>
<gene>
    <name evidence="2" type="ORF">FPZ43_06445</name>
</gene>
<accession>A0A563UGS7</accession>
<dbReference type="EMBL" id="VOEJ01000002">
    <property type="protein sequence ID" value="TWR30575.1"/>
    <property type="molecule type" value="Genomic_DNA"/>
</dbReference>
<dbReference type="Proteomes" id="UP000320042">
    <property type="component" value="Unassembled WGS sequence"/>
</dbReference>
<organism evidence="2 3">
    <name type="scientific">Mucilaginibacter pallidiroseus</name>
    <dbReference type="NCBI Taxonomy" id="2599295"/>
    <lineage>
        <taxon>Bacteria</taxon>
        <taxon>Pseudomonadati</taxon>
        <taxon>Bacteroidota</taxon>
        <taxon>Sphingobacteriia</taxon>
        <taxon>Sphingobacteriales</taxon>
        <taxon>Sphingobacteriaceae</taxon>
        <taxon>Mucilaginibacter</taxon>
    </lineage>
</organism>
<reference evidence="2 3" key="1">
    <citation type="submission" date="2019-07" db="EMBL/GenBank/DDBJ databases">
        <authorList>
            <person name="Kim J."/>
        </authorList>
    </citation>
    <scope>NUCLEOTIDE SEQUENCE [LARGE SCALE GENOMIC DNA]</scope>
    <source>
        <strain evidence="3">dk17</strain>
    </source>
</reference>
<feature type="transmembrane region" description="Helical" evidence="1">
    <location>
        <begin position="6"/>
        <end position="25"/>
    </location>
</feature>
<evidence type="ECO:0000313" key="3">
    <source>
        <dbReference type="Proteomes" id="UP000320042"/>
    </source>
</evidence>
<sequence>MSWFKFNKLIGVATAFIIIICNILIGRYFAPAGILMTPIVMAICTLIISLNGDKFNSWTHVTLVYLLLAINDIGIKLYAGGIHDFEGMGWINMMLFLGLMPATLLLAIGLKASKFVERTPILLFVALIAFHLYTFGDLGIERTYL</sequence>
<dbReference type="OrthoDB" id="1372856at2"/>
<evidence type="ECO:0000313" key="2">
    <source>
        <dbReference type="EMBL" id="TWR30575.1"/>
    </source>
</evidence>
<dbReference type="AlphaFoldDB" id="A0A563UGS7"/>
<comment type="caution">
    <text evidence="2">The sequence shown here is derived from an EMBL/GenBank/DDBJ whole genome shotgun (WGS) entry which is preliminary data.</text>
</comment>
<feature type="transmembrane region" description="Helical" evidence="1">
    <location>
        <begin position="32"/>
        <end position="52"/>
    </location>
</feature>
<dbReference type="RefSeq" id="WP_146381033.1">
    <property type="nucleotide sequence ID" value="NZ_VOEJ01000002.1"/>
</dbReference>
<keyword evidence="1" id="KW-1133">Transmembrane helix</keyword>